<evidence type="ECO:0000256" key="3">
    <source>
        <dbReference type="ARBA" id="ARBA00023163"/>
    </source>
</evidence>
<keyword evidence="1" id="KW-0805">Transcription regulation</keyword>
<proteinExistence type="predicted"/>
<evidence type="ECO:0000259" key="4">
    <source>
        <dbReference type="Pfam" id="PF00532"/>
    </source>
</evidence>
<dbReference type="InterPro" id="IPR028082">
    <property type="entry name" value="Peripla_BP_I"/>
</dbReference>
<dbReference type="Pfam" id="PF00532">
    <property type="entry name" value="Peripla_BP_1"/>
    <property type="match status" value="1"/>
</dbReference>
<dbReference type="PANTHER" id="PTHR30146">
    <property type="entry name" value="LACI-RELATED TRANSCRIPTIONAL REPRESSOR"/>
    <property type="match status" value="1"/>
</dbReference>
<dbReference type="RefSeq" id="WP_240830853.1">
    <property type="nucleotide sequence ID" value="NZ_JAKWBL010000003.1"/>
</dbReference>
<protein>
    <recommendedName>
        <fullName evidence="4">Periplasmic binding protein/LacI sugar binding domain-containing protein</fullName>
    </recommendedName>
</protein>
<name>A0ABS9SLG0_9BACT</name>
<dbReference type="SUPFAM" id="SSF53822">
    <property type="entry name" value="Periplasmic binding protein-like I"/>
    <property type="match status" value="1"/>
</dbReference>
<comment type="caution">
    <text evidence="5">The sequence shown here is derived from an EMBL/GenBank/DDBJ whole genome shotgun (WGS) entry which is preliminary data.</text>
</comment>
<dbReference type="Gene3D" id="3.40.50.2300">
    <property type="match status" value="2"/>
</dbReference>
<dbReference type="Proteomes" id="UP001202248">
    <property type="component" value="Unassembled WGS sequence"/>
</dbReference>
<sequence>MLAKAIEDIAHGVGYRLVYCSTENDDKKGSELIRMLHKQVDGFIITPSKGMKEEVLKLKNAKKPVVLLDRYFADVDIPYVLVDNKRSVKSGVQLLVEQGYQKIAFIITALDQTQMQDRLAAFKSTAKKYDLFIPN</sequence>
<accession>A0ABS9SLG0</accession>
<feature type="domain" description="Periplasmic binding protein/LacI sugar binding" evidence="4">
    <location>
        <begin position="3"/>
        <end position="107"/>
    </location>
</feature>
<dbReference type="PANTHER" id="PTHR30146:SF109">
    <property type="entry name" value="HTH-TYPE TRANSCRIPTIONAL REGULATOR GALS"/>
    <property type="match status" value="1"/>
</dbReference>
<evidence type="ECO:0000313" key="6">
    <source>
        <dbReference type="Proteomes" id="UP001202248"/>
    </source>
</evidence>
<evidence type="ECO:0000256" key="1">
    <source>
        <dbReference type="ARBA" id="ARBA00023015"/>
    </source>
</evidence>
<dbReference type="InterPro" id="IPR001761">
    <property type="entry name" value="Peripla_BP/Lac1_sug-bd_dom"/>
</dbReference>
<keyword evidence="6" id="KW-1185">Reference proteome</keyword>
<gene>
    <name evidence="5" type="ORF">MKP09_15300</name>
</gene>
<organism evidence="5 6">
    <name type="scientific">Niabella ginsengisoli</name>
    <dbReference type="NCBI Taxonomy" id="522298"/>
    <lineage>
        <taxon>Bacteria</taxon>
        <taxon>Pseudomonadati</taxon>
        <taxon>Bacteroidota</taxon>
        <taxon>Chitinophagia</taxon>
        <taxon>Chitinophagales</taxon>
        <taxon>Chitinophagaceae</taxon>
        <taxon>Niabella</taxon>
    </lineage>
</organism>
<evidence type="ECO:0000313" key="5">
    <source>
        <dbReference type="EMBL" id="MCH5599177.1"/>
    </source>
</evidence>
<dbReference type="EMBL" id="JAKWBL010000003">
    <property type="protein sequence ID" value="MCH5599177.1"/>
    <property type="molecule type" value="Genomic_DNA"/>
</dbReference>
<keyword evidence="2" id="KW-0238">DNA-binding</keyword>
<evidence type="ECO:0000256" key="2">
    <source>
        <dbReference type="ARBA" id="ARBA00023125"/>
    </source>
</evidence>
<reference evidence="5 6" key="1">
    <citation type="submission" date="2022-02" db="EMBL/GenBank/DDBJ databases">
        <authorList>
            <person name="Min J."/>
        </authorList>
    </citation>
    <scope>NUCLEOTIDE SEQUENCE [LARGE SCALE GENOMIC DNA]</scope>
    <source>
        <strain evidence="5 6">GR10-1</strain>
    </source>
</reference>
<keyword evidence="3" id="KW-0804">Transcription</keyword>